<dbReference type="SMART" id="SM00897">
    <property type="entry name" value="FIST"/>
    <property type="match status" value="1"/>
</dbReference>
<name>W4HR87_9RHOB</name>
<dbReference type="eggNOG" id="COG3287">
    <property type="taxonomic scope" value="Bacteria"/>
</dbReference>
<dbReference type="STRING" id="1379903.ATO8_01360"/>
<dbReference type="Proteomes" id="UP000019063">
    <property type="component" value="Unassembled WGS sequence"/>
</dbReference>
<reference evidence="3 4" key="1">
    <citation type="journal article" date="2014" name="Antonie Van Leeuwenhoek">
        <title>Roseivivax atlanticus sp. nov., isolated from surface seawater of the Atlantic Ocean.</title>
        <authorList>
            <person name="Li G."/>
            <person name="Lai Q."/>
            <person name="Liu X."/>
            <person name="Sun F."/>
            <person name="Shao Z."/>
        </authorList>
    </citation>
    <scope>NUCLEOTIDE SEQUENCE [LARGE SCALE GENOMIC DNA]</scope>
    <source>
        <strain evidence="3 4">22II-s10s</strain>
    </source>
</reference>
<sequence>MDGSCPCPVPREALREAQVAADDRDPAGALAAALGDGPFALVCLFASPDVDFDALAASTTDLWPGAEVLACTTAGEIGPDGYAEGTIVAVAFPAALFSVATHTVEGADALDTETLTETVAQARATLAATAPEAHATEFAMLLADGLSCREEHLTATLATGLGAMPLFGGSAGDGTRFADARLARNGMVMRDAALVTLVRSACAVRVFSLDHLVPTETRMVVTDADPERRLVREINAEPAAQEYARLLGKDPNQLDPFTFAAFPVVVRLGDTHHVRAIRQVTEDGALIFFSAISTGMVLTLAHPQDMATHLDTALAEITGGAADVRILGMDCILRRIEAGQQQQTRALSAILRRHNVRGFSSYGEQYGALHVNQTLTGVALFPPEAGAETARK</sequence>
<organism evidence="3 4">
    <name type="scientific">Roseivivax marinus</name>
    <dbReference type="NCBI Taxonomy" id="1379903"/>
    <lineage>
        <taxon>Bacteria</taxon>
        <taxon>Pseudomonadati</taxon>
        <taxon>Pseudomonadota</taxon>
        <taxon>Alphaproteobacteria</taxon>
        <taxon>Rhodobacterales</taxon>
        <taxon>Roseobacteraceae</taxon>
        <taxon>Roseivivax</taxon>
    </lineage>
</organism>
<dbReference type="RefSeq" id="WP_043841419.1">
    <property type="nucleotide sequence ID" value="NZ_AQQW01000001.1"/>
</dbReference>
<comment type="caution">
    <text evidence="3">The sequence shown here is derived from an EMBL/GenBank/DDBJ whole genome shotgun (WGS) entry which is preliminary data.</text>
</comment>
<dbReference type="Pfam" id="PF08495">
    <property type="entry name" value="FIST"/>
    <property type="match status" value="1"/>
</dbReference>
<accession>W4HR87</accession>
<dbReference type="EMBL" id="AQQW01000001">
    <property type="protein sequence ID" value="ETW14515.1"/>
    <property type="molecule type" value="Genomic_DNA"/>
</dbReference>
<dbReference type="InterPro" id="IPR019494">
    <property type="entry name" value="FIST_C"/>
</dbReference>
<dbReference type="PANTHER" id="PTHR40252">
    <property type="entry name" value="BLR0328 PROTEIN"/>
    <property type="match status" value="1"/>
</dbReference>
<dbReference type="PATRIC" id="fig|1317118.6.peg.282"/>
<keyword evidence="4" id="KW-1185">Reference proteome</keyword>
<feature type="domain" description="FIST" evidence="1">
    <location>
        <begin position="37"/>
        <end position="238"/>
    </location>
</feature>
<evidence type="ECO:0000259" key="1">
    <source>
        <dbReference type="SMART" id="SM00897"/>
    </source>
</evidence>
<evidence type="ECO:0008006" key="5">
    <source>
        <dbReference type="Google" id="ProtNLM"/>
    </source>
</evidence>
<dbReference type="InterPro" id="IPR013702">
    <property type="entry name" value="FIST_domain_N"/>
</dbReference>
<proteinExistence type="predicted"/>
<evidence type="ECO:0000259" key="2">
    <source>
        <dbReference type="SMART" id="SM01204"/>
    </source>
</evidence>
<dbReference type="AlphaFoldDB" id="W4HR87"/>
<dbReference type="PANTHER" id="PTHR40252:SF2">
    <property type="entry name" value="BLR0328 PROTEIN"/>
    <property type="match status" value="1"/>
</dbReference>
<evidence type="ECO:0000313" key="4">
    <source>
        <dbReference type="Proteomes" id="UP000019063"/>
    </source>
</evidence>
<dbReference type="SMART" id="SM01204">
    <property type="entry name" value="FIST_C"/>
    <property type="match status" value="1"/>
</dbReference>
<protein>
    <recommendedName>
        <fullName evidence="5">GfdT protein</fullName>
    </recommendedName>
</protein>
<feature type="domain" description="FIST C-domain" evidence="2">
    <location>
        <begin position="239"/>
        <end position="368"/>
    </location>
</feature>
<gene>
    <name evidence="3" type="ORF">ATO8_01360</name>
</gene>
<dbReference type="Pfam" id="PF10442">
    <property type="entry name" value="FIST_C"/>
    <property type="match status" value="1"/>
</dbReference>
<evidence type="ECO:0000313" key="3">
    <source>
        <dbReference type="EMBL" id="ETW14515.1"/>
    </source>
</evidence>